<keyword evidence="2" id="KW-1185">Reference proteome</keyword>
<proteinExistence type="predicted"/>
<dbReference type="Proteomes" id="UP000646365">
    <property type="component" value="Unassembled WGS sequence"/>
</dbReference>
<name>A0A8J2YW15_9PROT</name>
<organism evidence="1 2">
    <name type="scientific">Aliidongia dinghuensis</name>
    <dbReference type="NCBI Taxonomy" id="1867774"/>
    <lineage>
        <taxon>Bacteria</taxon>
        <taxon>Pseudomonadati</taxon>
        <taxon>Pseudomonadota</taxon>
        <taxon>Alphaproteobacteria</taxon>
        <taxon>Rhodospirillales</taxon>
        <taxon>Dongiaceae</taxon>
        <taxon>Aliidongia</taxon>
    </lineage>
</organism>
<gene>
    <name evidence="1" type="ORF">GCM10011611_39840</name>
</gene>
<protein>
    <submittedName>
        <fullName evidence="1">Uncharacterized protein</fullName>
    </submittedName>
</protein>
<comment type="caution">
    <text evidence="1">The sequence shown here is derived from an EMBL/GenBank/DDBJ whole genome shotgun (WGS) entry which is preliminary data.</text>
</comment>
<evidence type="ECO:0000313" key="1">
    <source>
        <dbReference type="EMBL" id="GGF29816.1"/>
    </source>
</evidence>
<dbReference type="EMBL" id="BMJQ01000010">
    <property type="protein sequence ID" value="GGF29816.1"/>
    <property type="molecule type" value="Genomic_DNA"/>
</dbReference>
<dbReference type="AlphaFoldDB" id="A0A8J2YW15"/>
<sequence length="261" mass="27692">MHAGNSLRKAAAGIFLSRPSMILFRLLIAGLLVVAVRAEAGCYRPVDGAIIAQEGSAFGAKDGISYVSTVTRPPAPQTLPRASLMLYDGQCRLLHQESFDEAAGILLEPVALGSTELLQATVKFPGGSGASFLHLLFNRQKWDGVIAALAPTALEHTNMGGFHVGDLGGGRGPGIAIWDAQWDDGAHYDPHPYVLTLYRWDGKAFVGPEVLKTPGKLNPNLPDAVPAAFGLPFKNDTQPERFENLMSVSGPIGAKTPTPAQ</sequence>
<evidence type="ECO:0000313" key="2">
    <source>
        <dbReference type="Proteomes" id="UP000646365"/>
    </source>
</evidence>
<accession>A0A8J2YW15</accession>
<reference evidence="1" key="1">
    <citation type="journal article" date="2014" name="Int. J. Syst. Evol. Microbiol.">
        <title>Complete genome sequence of Corynebacterium casei LMG S-19264T (=DSM 44701T), isolated from a smear-ripened cheese.</title>
        <authorList>
            <consortium name="US DOE Joint Genome Institute (JGI-PGF)"/>
            <person name="Walter F."/>
            <person name="Albersmeier A."/>
            <person name="Kalinowski J."/>
            <person name="Ruckert C."/>
        </authorList>
    </citation>
    <scope>NUCLEOTIDE SEQUENCE</scope>
    <source>
        <strain evidence="1">CGMCC 1.15725</strain>
    </source>
</reference>
<reference evidence="1" key="2">
    <citation type="submission" date="2020-09" db="EMBL/GenBank/DDBJ databases">
        <authorList>
            <person name="Sun Q."/>
            <person name="Zhou Y."/>
        </authorList>
    </citation>
    <scope>NUCLEOTIDE SEQUENCE</scope>
    <source>
        <strain evidence="1">CGMCC 1.15725</strain>
    </source>
</reference>